<reference evidence="1" key="1">
    <citation type="journal article" date="2021" name="Proc. Natl. Acad. Sci. U.S.A.">
        <title>Three genomes in the algal genus Volvox reveal the fate of a haploid sex-determining region after a transition to homothallism.</title>
        <authorList>
            <person name="Yamamoto K."/>
            <person name="Hamaji T."/>
            <person name="Kawai-Toyooka H."/>
            <person name="Matsuzaki R."/>
            <person name="Takahashi F."/>
            <person name="Nishimura Y."/>
            <person name="Kawachi M."/>
            <person name="Noguchi H."/>
            <person name="Minakuchi Y."/>
            <person name="Umen J.G."/>
            <person name="Toyoda A."/>
            <person name="Nozaki H."/>
        </authorList>
    </citation>
    <scope>NUCLEOTIDE SEQUENCE</scope>
    <source>
        <strain evidence="1">NIES-3780</strain>
    </source>
</reference>
<dbReference type="EMBL" id="BNCO01000118">
    <property type="protein sequence ID" value="GIL68440.1"/>
    <property type="molecule type" value="Genomic_DNA"/>
</dbReference>
<proteinExistence type="predicted"/>
<keyword evidence="2" id="KW-1185">Reference proteome</keyword>
<gene>
    <name evidence="1" type="ORF">Vafri_21715</name>
</gene>
<evidence type="ECO:0000313" key="2">
    <source>
        <dbReference type="Proteomes" id="UP000747399"/>
    </source>
</evidence>
<dbReference type="AlphaFoldDB" id="A0A8J4BSB2"/>
<evidence type="ECO:0000313" key="1">
    <source>
        <dbReference type="EMBL" id="GIL68440.1"/>
    </source>
</evidence>
<feature type="non-terminal residue" evidence="1">
    <location>
        <position position="132"/>
    </location>
</feature>
<protein>
    <submittedName>
        <fullName evidence="1">Uncharacterized protein</fullName>
    </submittedName>
</protein>
<accession>A0A8J4BSB2</accession>
<dbReference type="Proteomes" id="UP000747399">
    <property type="component" value="Unassembled WGS sequence"/>
</dbReference>
<sequence length="132" mass="14118">MSWTWPACGMALSRIRQSALGGVYSNSNNLTRSLRQCYVVLSLITKRAGISLYRKTTFISLSLSLSHILVFSHLNGARNHSLLIQHSLPDTRATASAAGDATTVAANTNTAARVIATPAKVLAVMVIVTTSF</sequence>
<name>A0A8J4BSB2_9CHLO</name>
<comment type="caution">
    <text evidence="1">The sequence shown here is derived from an EMBL/GenBank/DDBJ whole genome shotgun (WGS) entry which is preliminary data.</text>
</comment>
<organism evidence="1 2">
    <name type="scientific">Volvox africanus</name>
    <dbReference type="NCBI Taxonomy" id="51714"/>
    <lineage>
        <taxon>Eukaryota</taxon>
        <taxon>Viridiplantae</taxon>
        <taxon>Chlorophyta</taxon>
        <taxon>core chlorophytes</taxon>
        <taxon>Chlorophyceae</taxon>
        <taxon>CS clade</taxon>
        <taxon>Chlamydomonadales</taxon>
        <taxon>Volvocaceae</taxon>
        <taxon>Volvox</taxon>
    </lineage>
</organism>